<dbReference type="AlphaFoldDB" id="A0A451GCP6"/>
<dbReference type="SUPFAM" id="SSF55608">
    <property type="entry name" value="Homing endonucleases"/>
    <property type="match status" value="1"/>
</dbReference>
<dbReference type="GO" id="GO:0004519">
    <property type="term" value="F:endonuclease activity"/>
    <property type="evidence" value="ECO:0007669"/>
    <property type="project" value="InterPro"/>
</dbReference>
<dbReference type="InterPro" id="IPR004860">
    <property type="entry name" value="LAGLIDADG_dom"/>
</dbReference>
<protein>
    <recommendedName>
        <fullName evidence="1">Homing endonuclease LAGLIDADG domain-containing protein</fullName>
    </recommendedName>
</protein>
<reference evidence="2" key="1">
    <citation type="submission" date="2018-12" db="EMBL/GenBank/DDBJ databases">
        <authorList>
            <person name="Sun L."/>
            <person name="Chen Z."/>
        </authorList>
    </citation>
    <scope>NUCLEOTIDE SEQUENCE [LARGE SCALE GENOMIC DNA]</scope>
    <source>
        <strain evidence="2">DSM 16012</strain>
    </source>
</reference>
<dbReference type="Pfam" id="PF14528">
    <property type="entry name" value="LAGLIDADG_3"/>
    <property type="match status" value="1"/>
</dbReference>
<comment type="caution">
    <text evidence="2">The sequence shown here is derived from an EMBL/GenBank/DDBJ whole genome shotgun (WGS) entry which is preliminary data.</text>
</comment>
<name>A0A451GCP6_9BACI</name>
<dbReference type="EMBL" id="QYTU02000007">
    <property type="protein sequence ID" value="RWR13156.1"/>
    <property type="molecule type" value="Genomic_DNA"/>
</dbReference>
<proteinExistence type="predicted"/>
<sequence length="135" mass="15691">MEKWQAAYLAGIIDGEGTITLTRMHKSEHRRPCITISSSDKELLVYVQTLTGGSIISKKNYQPTRHKNSYTLNIKNKENVLKILNLVAPFLRVDKKRSRAFWILNNYEKVTSRNGKYNPATLKLKLDFEDKFFKI</sequence>
<evidence type="ECO:0000313" key="2">
    <source>
        <dbReference type="EMBL" id="RWR13156.1"/>
    </source>
</evidence>
<organism evidence="2 3">
    <name type="scientific">Siminovitchia fortis</name>
    <dbReference type="NCBI Taxonomy" id="254758"/>
    <lineage>
        <taxon>Bacteria</taxon>
        <taxon>Bacillati</taxon>
        <taxon>Bacillota</taxon>
        <taxon>Bacilli</taxon>
        <taxon>Bacillales</taxon>
        <taxon>Bacillaceae</taxon>
        <taxon>Siminovitchia</taxon>
    </lineage>
</organism>
<dbReference type="Proteomes" id="UP000273811">
    <property type="component" value="Unassembled WGS sequence"/>
</dbReference>
<evidence type="ECO:0000259" key="1">
    <source>
        <dbReference type="Pfam" id="PF14528"/>
    </source>
</evidence>
<dbReference type="Gene3D" id="3.10.28.10">
    <property type="entry name" value="Homing endonucleases"/>
    <property type="match status" value="1"/>
</dbReference>
<accession>A0A451GCP6</accession>
<dbReference type="RefSeq" id="WP_120071042.1">
    <property type="nucleotide sequence ID" value="NZ_CP126113.1"/>
</dbReference>
<feature type="domain" description="Homing endonuclease LAGLIDADG" evidence="1">
    <location>
        <begin position="4"/>
        <end position="85"/>
    </location>
</feature>
<gene>
    <name evidence="2" type="ORF">D4N35_005130</name>
</gene>
<evidence type="ECO:0000313" key="3">
    <source>
        <dbReference type="Proteomes" id="UP000273811"/>
    </source>
</evidence>
<dbReference type="InterPro" id="IPR027434">
    <property type="entry name" value="Homing_endonucl"/>
</dbReference>
<dbReference type="OrthoDB" id="5783349at2"/>
<keyword evidence="3" id="KW-1185">Reference proteome</keyword>